<accession>A0A0S4IS62</accession>
<dbReference type="AlphaFoldDB" id="A0A0S4IS62"/>
<dbReference type="EMBL" id="CYKH01000330">
    <property type="protein sequence ID" value="CUF45841.1"/>
    <property type="molecule type" value="Genomic_DNA"/>
</dbReference>
<sequence length="121" mass="14323">MLEQITKKRVEQEGVTEAKIIPSIDLDCTFERLYTQQMEQKRKNELKLKEQTNKEKANARRFQNKDEQTESAKRLCDATIEKAREAHRNLFEKYVSNTAPKYRKMTKEELATSAARLTRKE</sequence>
<evidence type="ECO:0000256" key="1">
    <source>
        <dbReference type="SAM" id="MobiDB-lite"/>
    </source>
</evidence>
<name>A0A0S4IS62_BODSA</name>
<dbReference type="Proteomes" id="UP000051952">
    <property type="component" value="Unassembled WGS sequence"/>
</dbReference>
<dbReference type="OrthoDB" id="271880at2759"/>
<dbReference type="VEuPathDB" id="TriTrypDB:BSAL_62670"/>
<proteinExistence type="predicted"/>
<protein>
    <submittedName>
        <fullName evidence="2">Uncharacterized protein</fullName>
    </submittedName>
</protein>
<organism evidence="2 3">
    <name type="scientific">Bodo saltans</name>
    <name type="common">Flagellated protozoan</name>
    <dbReference type="NCBI Taxonomy" id="75058"/>
    <lineage>
        <taxon>Eukaryota</taxon>
        <taxon>Discoba</taxon>
        <taxon>Euglenozoa</taxon>
        <taxon>Kinetoplastea</taxon>
        <taxon>Metakinetoplastina</taxon>
        <taxon>Eubodonida</taxon>
        <taxon>Bodonidae</taxon>
        <taxon>Bodo</taxon>
    </lineage>
</organism>
<evidence type="ECO:0000313" key="2">
    <source>
        <dbReference type="EMBL" id="CUF45841.1"/>
    </source>
</evidence>
<reference evidence="3" key="1">
    <citation type="submission" date="2015-09" db="EMBL/GenBank/DDBJ databases">
        <authorList>
            <consortium name="Pathogen Informatics"/>
        </authorList>
    </citation>
    <scope>NUCLEOTIDE SEQUENCE [LARGE SCALE GENOMIC DNA]</scope>
    <source>
        <strain evidence="3">Lake Konstanz</strain>
    </source>
</reference>
<gene>
    <name evidence="2" type="ORF">BSAL_62670</name>
</gene>
<evidence type="ECO:0000313" key="3">
    <source>
        <dbReference type="Proteomes" id="UP000051952"/>
    </source>
</evidence>
<feature type="region of interest" description="Disordered" evidence="1">
    <location>
        <begin position="42"/>
        <end position="72"/>
    </location>
</feature>
<keyword evidence="3" id="KW-1185">Reference proteome</keyword>